<comment type="caution">
    <text evidence="1">The sequence shown here is derived from an EMBL/GenBank/DDBJ whole genome shotgun (WGS) entry which is preliminary data.</text>
</comment>
<accession>A0A0P9F410</accession>
<sequence length="287" mass="33105">MDNIMILGSGYSGLNAYYRLRRKFNVKIITRDYYLNYYLFNNPVRIKLKDDIINEQVKDVNIEKREIITDKNVYNADKIIIATGCDRNNQITFLEKMKLENNMAIGSQNEFDEYIVINFILAMKKYNKNFKFSGNALSFLGKKIRDGVISLLNHYNITITESPDYILPECKPVLFNDFLNTDNKLRIADDVFAIGDAINFGPKIGELAMRMGIFVGDYINGAKNSFDPVYITVLGSPQGPGMRVVSSIPWGGSIEKFRFLRKPAIMKGFLYNYYRIRRGNMGFLKYI</sequence>
<evidence type="ECO:0000313" key="2">
    <source>
        <dbReference type="Proteomes" id="UP000050515"/>
    </source>
</evidence>
<gene>
    <name evidence="1" type="ORF">SE19_05855</name>
</gene>
<dbReference type="PATRIC" id="fig|507754.4.peg.1734"/>
<dbReference type="AlphaFoldDB" id="A0A0P9F410"/>
<dbReference type="PANTHER" id="PTHR43755:SF1">
    <property type="entry name" value="FAD-DEPENDENT PYRIDINE NUCLEOTIDE-DISULPHIDE OXIDOREDUCTASE"/>
    <property type="match status" value="1"/>
</dbReference>
<name>A0A0P9F410_9ARCH</name>
<proteinExistence type="predicted"/>
<organism evidence="1 2">
    <name type="scientific">Acidiplasma aeolicum</name>
    <dbReference type="NCBI Taxonomy" id="507754"/>
    <lineage>
        <taxon>Archaea</taxon>
        <taxon>Methanobacteriati</taxon>
        <taxon>Thermoplasmatota</taxon>
        <taxon>Thermoplasmata</taxon>
        <taxon>Thermoplasmatales</taxon>
        <taxon>Ferroplasmaceae</taxon>
        <taxon>Acidiplasma</taxon>
    </lineage>
</organism>
<evidence type="ECO:0000313" key="1">
    <source>
        <dbReference type="EMBL" id="KPV46362.1"/>
    </source>
</evidence>
<dbReference type="Gene3D" id="3.50.50.100">
    <property type="match status" value="1"/>
</dbReference>
<evidence type="ECO:0008006" key="3">
    <source>
        <dbReference type="Google" id="ProtNLM"/>
    </source>
</evidence>
<protein>
    <recommendedName>
        <fullName evidence="3">FAD/NAD(P)-binding domain-containing protein</fullName>
    </recommendedName>
</protein>
<dbReference type="InterPro" id="IPR036188">
    <property type="entry name" value="FAD/NAD-bd_sf"/>
</dbReference>
<dbReference type="EMBL" id="LJCQ01000257">
    <property type="protein sequence ID" value="KPV46362.1"/>
    <property type="molecule type" value="Genomic_DNA"/>
</dbReference>
<dbReference type="InterPro" id="IPR052541">
    <property type="entry name" value="SQRD"/>
</dbReference>
<dbReference type="Proteomes" id="UP000050515">
    <property type="component" value="Unassembled WGS sequence"/>
</dbReference>
<dbReference type="SUPFAM" id="SSF51905">
    <property type="entry name" value="FAD/NAD(P)-binding domain"/>
    <property type="match status" value="1"/>
</dbReference>
<dbReference type="RefSeq" id="WP_054964267.1">
    <property type="nucleotide sequence ID" value="NZ_LJCQ01000257.1"/>
</dbReference>
<reference evidence="1 2" key="1">
    <citation type="submission" date="2015-09" db="EMBL/GenBank/DDBJ databases">
        <title>Draft genome sequence of Acidiplasma aeolicum DSM 18409.</title>
        <authorList>
            <person name="Hemp J."/>
        </authorList>
    </citation>
    <scope>NUCLEOTIDE SEQUENCE [LARGE SCALE GENOMIC DNA]</scope>
    <source>
        <strain evidence="1 2">V</strain>
    </source>
</reference>
<dbReference type="PANTHER" id="PTHR43755">
    <property type="match status" value="1"/>
</dbReference>